<reference evidence="1 2" key="1">
    <citation type="submission" date="2015-12" db="EMBL/GenBank/DDBJ databases">
        <title>The genome of Folsomia candida.</title>
        <authorList>
            <person name="Faddeeva A."/>
            <person name="Derks M.F."/>
            <person name="Anvar Y."/>
            <person name="Smit S."/>
            <person name="Van Straalen N."/>
            <person name="Roelofs D."/>
        </authorList>
    </citation>
    <scope>NUCLEOTIDE SEQUENCE [LARGE SCALE GENOMIC DNA]</scope>
    <source>
        <strain evidence="1 2">VU population</strain>
        <tissue evidence="1">Whole body</tissue>
    </source>
</reference>
<name>A0A226DIB1_FOLCA</name>
<dbReference type="EMBL" id="LNIX01000018">
    <property type="protein sequence ID" value="OXA44919.1"/>
    <property type="molecule type" value="Genomic_DNA"/>
</dbReference>
<protein>
    <submittedName>
        <fullName evidence="1">Protein Wnt-5</fullName>
    </submittedName>
</protein>
<keyword evidence="2" id="KW-1185">Reference proteome</keyword>
<dbReference type="OrthoDB" id="8297064at2759"/>
<comment type="caution">
    <text evidence="1">The sequence shown here is derived from an EMBL/GenBank/DDBJ whole genome shotgun (WGS) entry which is preliminary data.</text>
</comment>
<dbReference type="Proteomes" id="UP000198287">
    <property type="component" value="Unassembled WGS sequence"/>
</dbReference>
<proteinExistence type="predicted"/>
<evidence type="ECO:0000313" key="2">
    <source>
        <dbReference type="Proteomes" id="UP000198287"/>
    </source>
</evidence>
<evidence type="ECO:0000313" key="1">
    <source>
        <dbReference type="EMBL" id="OXA44919.1"/>
    </source>
</evidence>
<dbReference type="AlphaFoldDB" id="A0A226DIB1"/>
<organism evidence="1 2">
    <name type="scientific">Folsomia candida</name>
    <name type="common">Springtail</name>
    <dbReference type="NCBI Taxonomy" id="158441"/>
    <lineage>
        <taxon>Eukaryota</taxon>
        <taxon>Metazoa</taxon>
        <taxon>Ecdysozoa</taxon>
        <taxon>Arthropoda</taxon>
        <taxon>Hexapoda</taxon>
        <taxon>Collembola</taxon>
        <taxon>Entomobryomorpha</taxon>
        <taxon>Isotomoidea</taxon>
        <taxon>Isotomidae</taxon>
        <taxon>Proisotominae</taxon>
        <taxon>Folsomia</taxon>
    </lineage>
</organism>
<sequence length="169" mass="18640">MTPECDRGPASENDVYCESGDALIGVSMDVENHSNYIKTSRIYCSRWIISKTGNETGQEIKLVEPLYLRNMTRSRTIKGGHDAVGGTMGKSPTSIVAHPFPRPEGHELNLILTTPAGAVECGPISPMLDLDRELKVISTMTKTGFDYVDSFWRYPAYGGRSDGQNDHNK</sequence>
<gene>
    <name evidence="1" type="ORF">Fcan01_20012</name>
</gene>
<accession>A0A226DIB1</accession>